<comment type="caution">
    <text evidence="1">The sequence shown here is derived from an EMBL/GenBank/DDBJ whole genome shotgun (WGS) entry which is preliminary data.</text>
</comment>
<gene>
    <name evidence="1" type="ORF">PENANT_c029G08487</name>
</gene>
<dbReference type="Proteomes" id="UP000191672">
    <property type="component" value="Unassembled WGS sequence"/>
</dbReference>
<keyword evidence="2" id="KW-1185">Reference proteome</keyword>
<dbReference type="AlphaFoldDB" id="A0A1V6PW62"/>
<reference evidence="2" key="1">
    <citation type="journal article" date="2017" name="Nat. Microbiol.">
        <title>Global analysis of biosynthetic gene clusters reveals vast potential of secondary metabolite production in Penicillium species.</title>
        <authorList>
            <person name="Nielsen J.C."/>
            <person name="Grijseels S."/>
            <person name="Prigent S."/>
            <person name="Ji B."/>
            <person name="Dainat J."/>
            <person name="Nielsen K.F."/>
            <person name="Frisvad J.C."/>
            <person name="Workman M."/>
            <person name="Nielsen J."/>
        </authorList>
    </citation>
    <scope>NUCLEOTIDE SEQUENCE [LARGE SCALE GENOMIC DNA]</scope>
    <source>
        <strain evidence="2">IBT 31811</strain>
    </source>
</reference>
<organism evidence="1 2">
    <name type="scientific">Penicillium antarcticum</name>
    <dbReference type="NCBI Taxonomy" id="416450"/>
    <lineage>
        <taxon>Eukaryota</taxon>
        <taxon>Fungi</taxon>
        <taxon>Dikarya</taxon>
        <taxon>Ascomycota</taxon>
        <taxon>Pezizomycotina</taxon>
        <taxon>Eurotiomycetes</taxon>
        <taxon>Eurotiomycetidae</taxon>
        <taxon>Eurotiales</taxon>
        <taxon>Aspergillaceae</taxon>
        <taxon>Penicillium</taxon>
    </lineage>
</organism>
<protein>
    <submittedName>
        <fullName evidence="1">Uncharacterized protein</fullName>
    </submittedName>
</protein>
<sequence length="75" mass="8648">MELYTVLGNAPRLSRSPYPYYCHTHRAYLYRFIGAQCRVACRVKLNNVGTNSYRTEIRSFEQGLQTIIQATSEIG</sequence>
<name>A0A1V6PW62_9EURO</name>
<accession>A0A1V6PW62</accession>
<proteinExistence type="predicted"/>
<evidence type="ECO:0000313" key="2">
    <source>
        <dbReference type="Proteomes" id="UP000191672"/>
    </source>
</evidence>
<dbReference type="EMBL" id="MDYN01000029">
    <property type="protein sequence ID" value="OQD81193.1"/>
    <property type="molecule type" value="Genomic_DNA"/>
</dbReference>
<evidence type="ECO:0000313" key="1">
    <source>
        <dbReference type="EMBL" id="OQD81193.1"/>
    </source>
</evidence>